<accession>A0A3B1DL55</accession>
<dbReference type="PANTHER" id="PTHR33678">
    <property type="entry name" value="BLL1576 PROTEIN"/>
    <property type="match status" value="1"/>
</dbReference>
<evidence type="ECO:0000313" key="2">
    <source>
        <dbReference type="EMBL" id="VAX35720.1"/>
    </source>
</evidence>
<feature type="domain" description="Transposase IS66 central" evidence="1">
    <location>
        <begin position="1"/>
        <end position="155"/>
    </location>
</feature>
<name>A0A3B1DL55_9ZZZZ</name>
<protein>
    <submittedName>
        <fullName evidence="2">Transposase IS66 family</fullName>
    </submittedName>
</protein>
<evidence type="ECO:0000259" key="1">
    <source>
        <dbReference type="Pfam" id="PF03050"/>
    </source>
</evidence>
<dbReference type="AlphaFoldDB" id="A0A3B1DL55"/>
<sequence>MYDYWKSYCRYDCKHALCNAYHLRELTFLNKEEKQVWALKLKQFLRSVKRLVDYAKKKKQEGLSFEILMKCEKHYDEILEEGFIESLRQISEKPKRGREKQTKEYNMLRRLKNHKSEALAFLNDFKVPFDNNQAERDIRMNKVRQKISGTFRGETSHEDYCRIRSYVSTLKKNGENVLNCLVNAFKGSPWFPTLVGS</sequence>
<dbReference type="Pfam" id="PF03050">
    <property type="entry name" value="DDE_Tnp_IS66"/>
    <property type="match status" value="1"/>
</dbReference>
<dbReference type="InterPro" id="IPR052344">
    <property type="entry name" value="Transposase-related"/>
</dbReference>
<dbReference type="EMBL" id="UOGJ01000071">
    <property type="protein sequence ID" value="VAX35720.1"/>
    <property type="molecule type" value="Genomic_DNA"/>
</dbReference>
<organism evidence="2">
    <name type="scientific">hydrothermal vent metagenome</name>
    <dbReference type="NCBI Taxonomy" id="652676"/>
    <lineage>
        <taxon>unclassified sequences</taxon>
        <taxon>metagenomes</taxon>
        <taxon>ecological metagenomes</taxon>
    </lineage>
</organism>
<gene>
    <name evidence="2" type="ORF">MNBD_UNCLBAC01-520</name>
</gene>
<dbReference type="PANTHER" id="PTHR33678:SF1">
    <property type="entry name" value="BLL1576 PROTEIN"/>
    <property type="match status" value="1"/>
</dbReference>
<reference evidence="2" key="1">
    <citation type="submission" date="2018-06" db="EMBL/GenBank/DDBJ databases">
        <authorList>
            <person name="Zhirakovskaya E."/>
        </authorList>
    </citation>
    <scope>NUCLEOTIDE SEQUENCE</scope>
</reference>
<dbReference type="InterPro" id="IPR004291">
    <property type="entry name" value="Transposase_IS66_central"/>
</dbReference>
<proteinExistence type="predicted"/>